<dbReference type="Gene3D" id="3.30.420.40">
    <property type="match status" value="2"/>
</dbReference>
<dbReference type="InterPro" id="IPR038152">
    <property type="entry name" value="Carbam_trans_C_sf"/>
</dbReference>
<name>A0A9P3AKS8_PSEA0</name>
<proteinExistence type="inferred from homology"/>
<accession>A0A9P3AKS8</accession>
<sequence>MNIRNILQRITVIGQRTRIAIYDSGYQGEFRNVRVTAEAFDHSERITRFILDDERLRTNIEFISVSYLDILRHGYVRVKRDLVEQHGAIRIEAHAYSLSSTVSVEHIGMQILESQGSNTTRSLVICSAGHDGESARFPGALRNVVSVGLLLENGGVVGYGPLDNLPPSFLLQDLEYPSVEAGSAIKGSSPAVVLLSVLAASIADRVKGPATNAVIQAGLLLLSRAYRNSYLVSEFAVIEQRFNSVALERKSRGYTVTMAFSWPCDHLQLARLAICCEPSQMAIGDYLKSSKVQITIYLNNNTVGQYAGCALLDMDRLAIPVEETQSVQEIRIAIDGLCESIGICWTGLDCSVLEETVIPLKQPGDQVILGISASHDASVVLVVNGNLVQGIQQERLTRIKHDGRSILDSNVAINYCLAASGLSISDVDIITFNSQALTPEYTGLSQPLAGPSFDAFDPYSVKCLYVSHHLCHALAGFSGAHTASAKVFVADGSGGVTIGSDDLLLTGPDLKKYLEQGRNDEDMLLHTFSVYDINTSGYRLISREYARSFNVRAGSSSLGETYAAVSQYVFGSWQDSGKLMGLAPYGDRTSPSLLVRDSEGKLNFSYTWKLSVQKDLNDNIFQHANLAARVQADLELALLDRFNKYAVSQDHIVFSGGIALNSVANHKIRTSLSPKSFFLLPAQHDAGVAIGAAAAALYWSTGHVPTGLFNNDFLGVVYDLNDVFLALNKYSNRVKISKVDTQVIATQLSKGKVFGHFSLTLGSEFGPRALGARSILADPRKKETWLHINRWIKYREDFRPFAPMVTSESAEIFFDCNVDLPYMLEIVEVRDGYREALGAVTHVDGTARVQTVDKSRTPEIHRLLKSFEVITGLPVLLNTSFNVRGQPIVETPIQALEMLLSTQLDGVVFGEYLVEVNTDLDVLVSAETILQFAPGVLLQVSNDGQDMKCYLKVNGQGRTRRVPQHLARLLLKVDGVKSVGELCTQCGTQVEDDLLTELSRYVRLRIFNACKSRMGAR</sequence>
<dbReference type="GO" id="GO:0003824">
    <property type="term" value="F:catalytic activity"/>
    <property type="evidence" value="ECO:0007669"/>
    <property type="project" value="InterPro"/>
</dbReference>
<dbReference type="InterPro" id="IPR003696">
    <property type="entry name" value="Carbtransf_dom"/>
</dbReference>
<dbReference type="InterPro" id="IPR051338">
    <property type="entry name" value="NodU/CmcH_Carbamoyltrnsfr"/>
</dbReference>
<evidence type="ECO:0000259" key="2">
    <source>
        <dbReference type="PROSITE" id="PS50887"/>
    </source>
</evidence>
<dbReference type="PANTHER" id="PTHR34847">
    <property type="entry name" value="NODULATION PROTEIN U"/>
    <property type="match status" value="1"/>
</dbReference>
<dbReference type="InterPro" id="IPR043129">
    <property type="entry name" value="ATPase_NBD"/>
</dbReference>
<evidence type="ECO:0000313" key="4">
    <source>
        <dbReference type="Proteomes" id="UP000630864"/>
    </source>
</evidence>
<dbReference type="Pfam" id="PF16861">
    <property type="entry name" value="Carbam_trans_C"/>
    <property type="match status" value="1"/>
</dbReference>
<feature type="domain" description="GGDEF" evidence="2">
    <location>
        <begin position="964"/>
        <end position="1017"/>
    </location>
</feature>
<organism evidence="3 4">
    <name type="scientific">Pseudomonas amygdali pv. eriobotryae</name>
    <dbReference type="NCBI Taxonomy" id="129137"/>
    <lineage>
        <taxon>Bacteria</taxon>
        <taxon>Pseudomonadati</taxon>
        <taxon>Pseudomonadota</taxon>
        <taxon>Gammaproteobacteria</taxon>
        <taxon>Pseudomonadales</taxon>
        <taxon>Pseudomonadaceae</taxon>
        <taxon>Pseudomonas</taxon>
        <taxon>Pseudomonas amygdali</taxon>
    </lineage>
</organism>
<gene>
    <name evidence="3" type="ORF">PSE10A_57170</name>
</gene>
<dbReference type="AlphaFoldDB" id="A0A9P3AKS8"/>
<dbReference type="PANTHER" id="PTHR34847:SF1">
    <property type="entry name" value="NODULATION PROTEIN U"/>
    <property type="match status" value="1"/>
</dbReference>
<dbReference type="SUPFAM" id="SSF53067">
    <property type="entry name" value="Actin-like ATPase domain"/>
    <property type="match status" value="1"/>
</dbReference>
<comment type="similarity">
    <text evidence="1">Belongs to the NodU/CmcH family.</text>
</comment>
<evidence type="ECO:0000256" key="1">
    <source>
        <dbReference type="ARBA" id="ARBA00006129"/>
    </source>
</evidence>
<dbReference type="InterPro" id="IPR031730">
    <property type="entry name" value="Carbam_trans_C"/>
</dbReference>
<dbReference type="Pfam" id="PF02543">
    <property type="entry name" value="Carbam_trans_N"/>
    <property type="match status" value="2"/>
</dbReference>
<dbReference type="RefSeq" id="WP_189659379.1">
    <property type="nucleotide sequence ID" value="NZ_BMZW01000074.1"/>
</dbReference>
<protein>
    <recommendedName>
        <fullName evidence="2">GGDEF domain-containing protein</fullName>
    </recommendedName>
</protein>
<dbReference type="Proteomes" id="UP000630864">
    <property type="component" value="Unassembled WGS sequence"/>
</dbReference>
<comment type="caution">
    <text evidence="3">The sequence shown here is derived from an EMBL/GenBank/DDBJ whole genome shotgun (WGS) entry which is preliminary data.</text>
</comment>
<dbReference type="Gene3D" id="3.90.870.20">
    <property type="entry name" value="Carbamoyltransferase, C-terminal domain"/>
    <property type="match status" value="1"/>
</dbReference>
<dbReference type="EMBL" id="BMZW01000074">
    <property type="protein sequence ID" value="GFZ63206.1"/>
    <property type="molecule type" value="Genomic_DNA"/>
</dbReference>
<dbReference type="InterPro" id="IPR000160">
    <property type="entry name" value="GGDEF_dom"/>
</dbReference>
<reference evidence="3" key="1">
    <citation type="submission" date="2020-09" db="EMBL/GenBank/DDBJ databases">
        <title>Pseudomonas syringae pv. eriobotryae genome sequence causing loquat canker disease.</title>
        <authorList>
            <person name="Fukuda S."/>
            <person name="Tashiro H."/>
            <person name="Nagano Y."/>
        </authorList>
    </citation>
    <scope>NUCLEOTIDE SEQUENCE</scope>
    <source>
        <strain evidence="3">AM001</strain>
    </source>
</reference>
<evidence type="ECO:0000313" key="3">
    <source>
        <dbReference type="EMBL" id="GFZ63206.1"/>
    </source>
</evidence>
<dbReference type="PROSITE" id="PS50887">
    <property type="entry name" value="GGDEF"/>
    <property type="match status" value="1"/>
</dbReference>